<keyword evidence="2" id="KW-0378">Hydrolase</keyword>
<reference evidence="5 6" key="1">
    <citation type="submission" date="2017-11" db="EMBL/GenBank/DDBJ databases">
        <title>Genomic Encyclopedia of Type Strains, Phase III (KMG-III): the genomes of soil and plant-associated and newly described type strains.</title>
        <authorList>
            <person name="Whitman W."/>
        </authorList>
    </citation>
    <scope>NUCLEOTIDE SEQUENCE [LARGE SCALE GENOMIC DNA]</scope>
    <source>
        <strain evidence="5 6">UB-Domo-W1</strain>
    </source>
</reference>
<dbReference type="RefSeq" id="WP_198508747.1">
    <property type="nucleotide sequence ID" value="NZ_CBCSBW010000003.1"/>
</dbReference>
<evidence type="ECO:0000256" key="1">
    <source>
        <dbReference type="ARBA" id="ARBA00006625"/>
    </source>
</evidence>
<dbReference type="GO" id="GO:0016787">
    <property type="term" value="F:hydrolase activity"/>
    <property type="evidence" value="ECO:0007669"/>
    <property type="project" value="UniProtKB-KW"/>
</dbReference>
<dbReference type="Proteomes" id="UP000229366">
    <property type="component" value="Unassembled WGS sequence"/>
</dbReference>
<keyword evidence="3" id="KW-0732">Signal</keyword>
<evidence type="ECO:0000256" key="2">
    <source>
        <dbReference type="ARBA" id="ARBA00022801"/>
    </source>
</evidence>
<dbReference type="CDD" id="cd00542">
    <property type="entry name" value="Ntn_PVA"/>
    <property type="match status" value="1"/>
</dbReference>
<evidence type="ECO:0000313" key="5">
    <source>
        <dbReference type="EMBL" id="PJI79146.1"/>
    </source>
</evidence>
<organism evidence="5 6">
    <name type="scientific">Polynucleobacter brandtiae</name>
    <dbReference type="NCBI Taxonomy" id="1938816"/>
    <lineage>
        <taxon>Bacteria</taxon>
        <taxon>Pseudomonadati</taxon>
        <taxon>Pseudomonadota</taxon>
        <taxon>Betaproteobacteria</taxon>
        <taxon>Burkholderiales</taxon>
        <taxon>Burkholderiaceae</taxon>
        <taxon>Polynucleobacter</taxon>
    </lineage>
</organism>
<feature type="chain" id="PRO_5014792791" evidence="3">
    <location>
        <begin position="28"/>
        <end position="373"/>
    </location>
</feature>
<comment type="caution">
    <text evidence="5">The sequence shown here is derived from an EMBL/GenBank/DDBJ whole genome shotgun (WGS) entry which is preliminary data.</text>
</comment>
<proteinExistence type="inferred from homology"/>
<dbReference type="EMBL" id="PGTX01000003">
    <property type="protein sequence ID" value="PJI79146.1"/>
    <property type="molecule type" value="Genomic_DNA"/>
</dbReference>
<keyword evidence="6" id="KW-1185">Reference proteome</keyword>
<dbReference type="InterPro" id="IPR052193">
    <property type="entry name" value="Peptidase_C59"/>
</dbReference>
<dbReference type="PANTHER" id="PTHR35527:SF2">
    <property type="entry name" value="HYDROLASE"/>
    <property type="match status" value="1"/>
</dbReference>
<comment type="similarity">
    <text evidence="1">Belongs to the peptidase C59 family.</text>
</comment>
<gene>
    <name evidence="5" type="ORF">B0G85_1248</name>
</gene>
<dbReference type="InterPro" id="IPR029132">
    <property type="entry name" value="CBAH/NAAA_C"/>
</dbReference>
<dbReference type="Gene3D" id="3.60.60.10">
    <property type="entry name" value="Penicillin V Acylase, Chain A"/>
    <property type="match status" value="1"/>
</dbReference>
<sequence length="373" mass="40486">MKQTIIKKIVATSVSATLAFAPLVSHACTAVNIVSKDGSVVAGRTMEWAFDMKWQLTANPKGTPISLSAPASLKLPVTTLASKYAFVAIAPGVLAGPPAYLEGQNESGLAMSGNFLPGFTQYQAVTPQDKNYVSILNLGGFILGMFGSVKELRNELPKYKVWFDPSEVKGLPTPPWLHLVLTDRGGDSIVVEFVKGQMVIHDNVAGVLTNAPTYDWHLNNVRNYLSLTSTATAAVTVGNTNVTELGQGGGLLGLPADYTPPSRFVRATYLKQFVYQPSNSTDAMQAAGHILNNVDIPIGVARSSDGKSVVSDYTQWVNLKDLKNNRMKIANYANRTNFIEINLNEVFKSGITKTWQIDKLPYPQNDVTTDFLK</sequence>
<dbReference type="AlphaFoldDB" id="A0A2M8VPV3"/>
<evidence type="ECO:0000256" key="3">
    <source>
        <dbReference type="SAM" id="SignalP"/>
    </source>
</evidence>
<feature type="signal peptide" evidence="3">
    <location>
        <begin position="1"/>
        <end position="27"/>
    </location>
</feature>
<dbReference type="PANTHER" id="PTHR35527">
    <property type="entry name" value="CHOLOYLGLYCINE HYDROLASE"/>
    <property type="match status" value="1"/>
</dbReference>
<protein>
    <submittedName>
        <fullName evidence="5">Penicillin amidase</fullName>
    </submittedName>
</protein>
<feature type="domain" description="Choloylglycine hydrolase/NAAA C-terminal" evidence="4">
    <location>
        <begin position="28"/>
        <end position="343"/>
    </location>
</feature>
<name>A0A2M8VPV3_9BURK</name>
<evidence type="ECO:0000313" key="6">
    <source>
        <dbReference type="Proteomes" id="UP000229366"/>
    </source>
</evidence>
<dbReference type="Pfam" id="PF02275">
    <property type="entry name" value="CBAH"/>
    <property type="match status" value="1"/>
</dbReference>
<accession>A0A2M8VPV3</accession>
<evidence type="ECO:0000259" key="4">
    <source>
        <dbReference type="Pfam" id="PF02275"/>
    </source>
</evidence>
<dbReference type="InterPro" id="IPR029055">
    <property type="entry name" value="Ntn_hydrolases_N"/>
</dbReference>
<dbReference type="SUPFAM" id="SSF56235">
    <property type="entry name" value="N-terminal nucleophile aminohydrolases (Ntn hydrolases)"/>
    <property type="match status" value="1"/>
</dbReference>